<dbReference type="SUPFAM" id="SSF111337">
    <property type="entry name" value="QueA-like"/>
    <property type="match status" value="1"/>
</dbReference>
<dbReference type="EC" id="2.4.99.17" evidence="6"/>
<keyword evidence="7" id="KW-1185">Reference proteome</keyword>
<keyword evidence="6" id="KW-0328">Glycosyltransferase</keyword>
<dbReference type="Proteomes" id="UP000530424">
    <property type="component" value="Unassembled WGS sequence"/>
</dbReference>
<dbReference type="Gene3D" id="2.40.10.240">
    <property type="entry name" value="QueA-like"/>
    <property type="match status" value="1"/>
</dbReference>
<keyword evidence="2 6" id="KW-0808">Transferase</keyword>
<dbReference type="PANTHER" id="PTHR30307">
    <property type="entry name" value="S-ADENOSYLMETHIONINE:TRNA RIBOSYLTRANSFERASE-ISOMERASE"/>
    <property type="match status" value="1"/>
</dbReference>
<dbReference type="AlphaFoldDB" id="A0A853C4T8"/>
<accession>A0A853C4T8</accession>
<gene>
    <name evidence="6" type="ORF">HNR19_001991</name>
</gene>
<dbReference type="InterPro" id="IPR042119">
    <property type="entry name" value="QueA_dom2"/>
</dbReference>
<dbReference type="GO" id="GO:0008616">
    <property type="term" value="P:tRNA queuosine(34) biosynthetic process"/>
    <property type="evidence" value="ECO:0007669"/>
    <property type="project" value="UniProtKB-KW"/>
</dbReference>
<evidence type="ECO:0000256" key="5">
    <source>
        <dbReference type="SAM" id="MobiDB-lite"/>
    </source>
</evidence>
<keyword evidence="3" id="KW-0949">S-adenosyl-L-methionine</keyword>
<keyword evidence="1" id="KW-0963">Cytoplasm</keyword>
<evidence type="ECO:0000313" key="7">
    <source>
        <dbReference type="Proteomes" id="UP000530424"/>
    </source>
</evidence>
<evidence type="ECO:0000256" key="1">
    <source>
        <dbReference type="ARBA" id="ARBA00022490"/>
    </source>
</evidence>
<feature type="region of interest" description="Disordered" evidence="5">
    <location>
        <begin position="1"/>
        <end position="30"/>
    </location>
</feature>
<evidence type="ECO:0000256" key="4">
    <source>
        <dbReference type="ARBA" id="ARBA00022785"/>
    </source>
</evidence>
<dbReference type="InterPro" id="IPR003699">
    <property type="entry name" value="QueA"/>
</dbReference>
<dbReference type="InterPro" id="IPR036100">
    <property type="entry name" value="QueA_sf"/>
</dbReference>
<keyword evidence="4" id="KW-0671">Queuosine biosynthesis</keyword>
<dbReference type="RefSeq" id="WP_179667792.1">
    <property type="nucleotide sequence ID" value="NZ_JACCFP010000001.1"/>
</dbReference>
<dbReference type="Pfam" id="PF02547">
    <property type="entry name" value="Queuosine_synth"/>
    <property type="match status" value="1"/>
</dbReference>
<sequence>MTLLHERPTTVFDAPPSRFAPAPPERRGQARDAVRLLVADRRAGITHTRFHHLADHLRPGDIVVVNDSATVAGQLDALSDRHGAVVVHLATSLDDGSWVVEVRRAPDADRAVLDAVAGDVLELAAGRAHLRLEAPYPREGSSPTGTGNRLWRATATGADLTDVARRYGRPIAYGYLADRYPLADYQTVFGIRPGSAEMPSAGRPFTADLITRLVARGIAVAPITLHTGVSSQEAGEAPQPERFAVPASTAAAVNAARAGGGRVVAVGTTVTRALESAVVADEGGAVRVVEASGWTERVVTPADPPRVVDGLVTGWHDPEASHLLLVEAVAGPDLTQAAYRAATDEGYLWHEFGDSCLLLP</sequence>
<evidence type="ECO:0000256" key="3">
    <source>
        <dbReference type="ARBA" id="ARBA00022691"/>
    </source>
</evidence>
<dbReference type="EMBL" id="JACCFP010000001">
    <property type="protein sequence ID" value="NYJ01293.1"/>
    <property type="molecule type" value="Genomic_DNA"/>
</dbReference>
<dbReference type="InterPro" id="IPR042118">
    <property type="entry name" value="QueA_dom1"/>
</dbReference>
<evidence type="ECO:0000256" key="2">
    <source>
        <dbReference type="ARBA" id="ARBA00022679"/>
    </source>
</evidence>
<protein>
    <submittedName>
        <fullName evidence="6">S-adenosylmethionine:tRNA ribosyltransferase-isomerase</fullName>
        <ecNumber evidence="6">2.4.99.17</ecNumber>
    </submittedName>
</protein>
<dbReference type="PANTHER" id="PTHR30307:SF0">
    <property type="entry name" value="S-ADENOSYLMETHIONINE:TRNA RIBOSYLTRANSFERASE-ISOMERASE"/>
    <property type="match status" value="1"/>
</dbReference>
<proteinExistence type="predicted"/>
<dbReference type="GO" id="GO:0051075">
    <property type="term" value="F:S-adenosylmethionine:tRNA ribosyltransferase-isomerase activity"/>
    <property type="evidence" value="ECO:0007669"/>
    <property type="project" value="UniProtKB-EC"/>
</dbReference>
<organism evidence="6 7">
    <name type="scientific">Nocardioides thalensis</name>
    <dbReference type="NCBI Taxonomy" id="1914755"/>
    <lineage>
        <taxon>Bacteria</taxon>
        <taxon>Bacillati</taxon>
        <taxon>Actinomycetota</taxon>
        <taxon>Actinomycetes</taxon>
        <taxon>Propionibacteriales</taxon>
        <taxon>Nocardioidaceae</taxon>
        <taxon>Nocardioides</taxon>
    </lineage>
</organism>
<name>A0A853C4T8_9ACTN</name>
<comment type="caution">
    <text evidence="6">The sequence shown here is derived from an EMBL/GenBank/DDBJ whole genome shotgun (WGS) entry which is preliminary data.</text>
</comment>
<keyword evidence="6" id="KW-0413">Isomerase</keyword>
<dbReference type="Gene3D" id="3.40.1780.10">
    <property type="entry name" value="QueA-like"/>
    <property type="match status" value="1"/>
</dbReference>
<reference evidence="6 7" key="1">
    <citation type="submission" date="2020-07" db="EMBL/GenBank/DDBJ databases">
        <title>Sequencing the genomes of 1000 actinobacteria strains.</title>
        <authorList>
            <person name="Klenk H.-P."/>
        </authorList>
    </citation>
    <scope>NUCLEOTIDE SEQUENCE [LARGE SCALE GENOMIC DNA]</scope>
    <source>
        <strain evidence="6 7">DSM 103833</strain>
    </source>
</reference>
<evidence type="ECO:0000313" key="6">
    <source>
        <dbReference type="EMBL" id="NYJ01293.1"/>
    </source>
</evidence>